<keyword evidence="1" id="KW-0560">Oxidoreductase</keyword>
<dbReference type="GO" id="GO:0016491">
    <property type="term" value="F:oxidoreductase activity"/>
    <property type="evidence" value="ECO:0007669"/>
    <property type="project" value="UniProtKB-KW"/>
</dbReference>
<proteinExistence type="predicted"/>
<dbReference type="SUPFAM" id="SSF51735">
    <property type="entry name" value="NAD(P)-binding Rossmann-fold domains"/>
    <property type="match status" value="1"/>
</dbReference>
<evidence type="ECO:0000256" key="1">
    <source>
        <dbReference type="ARBA" id="ARBA00023002"/>
    </source>
</evidence>
<comment type="caution">
    <text evidence="3">The sequence shown here is derived from an EMBL/GenBank/DDBJ whole genome shotgun (WGS) entry which is preliminary data.</text>
</comment>
<dbReference type="AlphaFoldDB" id="A0A2W7TW94"/>
<dbReference type="OrthoDB" id="663900at2"/>
<dbReference type="PANTHER" id="PTHR14239">
    <property type="entry name" value="DUDULIN-RELATED"/>
    <property type="match status" value="1"/>
</dbReference>
<dbReference type="InterPro" id="IPR028939">
    <property type="entry name" value="P5C_Rdtase_cat_N"/>
</dbReference>
<name>A0A2W7TW94_9FLAO</name>
<gene>
    <name evidence="3" type="ORF">DOS84_03215</name>
</gene>
<dbReference type="EMBL" id="QKXH01000002">
    <property type="protein sequence ID" value="PZX94581.1"/>
    <property type="molecule type" value="Genomic_DNA"/>
</dbReference>
<dbReference type="PANTHER" id="PTHR14239:SF10">
    <property type="entry name" value="REDUCTASE"/>
    <property type="match status" value="1"/>
</dbReference>
<accession>A0A2W7TW94</accession>
<organism evidence="3 4">
    <name type="scientific">Flavobacterium aquariorum</name>
    <dbReference type="NCBI Taxonomy" id="2217670"/>
    <lineage>
        <taxon>Bacteria</taxon>
        <taxon>Pseudomonadati</taxon>
        <taxon>Bacteroidota</taxon>
        <taxon>Flavobacteriia</taxon>
        <taxon>Flavobacteriales</taxon>
        <taxon>Flavobacteriaceae</taxon>
        <taxon>Flavobacterium</taxon>
    </lineage>
</organism>
<dbReference type="InterPro" id="IPR036291">
    <property type="entry name" value="NAD(P)-bd_dom_sf"/>
</dbReference>
<dbReference type="RefSeq" id="WP_111408681.1">
    <property type="nucleotide sequence ID" value="NZ_QKXH01000002.1"/>
</dbReference>
<dbReference type="Gene3D" id="3.40.50.720">
    <property type="entry name" value="NAD(P)-binding Rossmann-like Domain"/>
    <property type="match status" value="1"/>
</dbReference>
<evidence type="ECO:0000313" key="3">
    <source>
        <dbReference type="EMBL" id="PZX94581.1"/>
    </source>
</evidence>
<feature type="domain" description="Pyrroline-5-carboxylate reductase catalytic N-terminal" evidence="2">
    <location>
        <begin position="2"/>
        <end position="95"/>
    </location>
</feature>
<evidence type="ECO:0000259" key="2">
    <source>
        <dbReference type="Pfam" id="PF03807"/>
    </source>
</evidence>
<reference evidence="3 4" key="1">
    <citation type="submission" date="2018-06" db="EMBL/GenBank/DDBJ databases">
        <title>Flavobacterium sp IMCC34762, genome.</title>
        <authorList>
            <person name="Joung Y."/>
            <person name="Cho J."/>
            <person name="Song J."/>
        </authorList>
    </citation>
    <scope>NUCLEOTIDE SEQUENCE [LARGE SCALE GENOMIC DNA]</scope>
    <source>
        <strain evidence="3 4">IMCC34762</strain>
    </source>
</reference>
<sequence>MKIAVLGTGMVGTTIGSKLVELGHEVMIGSRTATNEKAVEFANSNGKIASAGTFADAANFGEIIFNCTKGEISIDVLKLAGNGIDGKIIVDIANPLDFSQGMPPCLIPALSNTNSLGEEIQKNFPRTRVVKTLNTMWCGLMVNPAMIGNGDHINYISGNDAEAKATVKTLLNDFGWKNENILDLGDITNARGTEATLPIWLRVWGATNNGAFNFKIIS</sequence>
<protein>
    <submittedName>
        <fullName evidence="3">NADP oxidoreductase</fullName>
    </submittedName>
</protein>
<keyword evidence="4" id="KW-1185">Reference proteome</keyword>
<dbReference type="Proteomes" id="UP000249177">
    <property type="component" value="Unassembled WGS sequence"/>
</dbReference>
<dbReference type="Pfam" id="PF03807">
    <property type="entry name" value="F420_oxidored"/>
    <property type="match status" value="1"/>
</dbReference>
<evidence type="ECO:0000313" key="4">
    <source>
        <dbReference type="Proteomes" id="UP000249177"/>
    </source>
</evidence>
<dbReference type="InterPro" id="IPR051267">
    <property type="entry name" value="STEAP_metalloreductase"/>
</dbReference>